<dbReference type="RefSeq" id="WP_219797549.1">
    <property type="nucleotide sequence ID" value="NZ_CP080095.1"/>
</dbReference>
<accession>A0ABX8UHL2</accession>
<name>A0ABX8UHL2_9BURK</name>
<evidence type="ECO:0000313" key="4">
    <source>
        <dbReference type="EMBL" id="QYD68156.1"/>
    </source>
</evidence>
<keyword evidence="5" id="KW-1185">Reference proteome</keyword>
<dbReference type="PANTHER" id="PTHR43201">
    <property type="entry name" value="ACYL-COA SYNTHETASE"/>
    <property type="match status" value="1"/>
</dbReference>
<dbReference type="InterPro" id="IPR000873">
    <property type="entry name" value="AMP-dep_synth/lig_dom"/>
</dbReference>
<dbReference type="Gene3D" id="3.40.50.12780">
    <property type="entry name" value="N-terminal domain of ligase-like"/>
    <property type="match status" value="1"/>
</dbReference>
<proteinExistence type="inferred from homology"/>
<gene>
    <name evidence="4" type="ORF">KZJ38_18030</name>
</gene>
<dbReference type="EMBL" id="CP080095">
    <property type="protein sequence ID" value="QYD68156.1"/>
    <property type="molecule type" value="Genomic_DNA"/>
</dbReference>
<protein>
    <submittedName>
        <fullName evidence="4">AMP-binding protein</fullName>
    </submittedName>
</protein>
<dbReference type="SUPFAM" id="SSF56801">
    <property type="entry name" value="Acetyl-CoA synthetase-like"/>
    <property type="match status" value="1"/>
</dbReference>
<evidence type="ECO:0000259" key="3">
    <source>
        <dbReference type="Pfam" id="PF00501"/>
    </source>
</evidence>
<comment type="similarity">
    <text evidence="1">Belongs to the ATP-dependent AMP-binding enzyme family.</text>
</comment>
<keyword evidence="2" id="KW-0436">Ligase</keyword>
<feature type="domain" description="AMP-dependent synthetase/ligase" evidence="3">
    <location>
        <begin position="12"/>
        <end position="361"/>
    </location>
</feature>
<sequence>MAFDLLESHNAGLVALHYGDRTFTRGELRTESRRAAAFLRGLGLGRGDIVAVWLPEGAVWMQLFFAAAQLGILMVPVNARLQSQQVLHVVKRAKARALMVPQKFSDFDYVGAAKEIKASCITLQHIVEVARFDSFEWSSLKPYSRREGRETDLLCAFTTCETNDTPRLAVHTAGGIARHAHTLARFNDMRERDVALCALPLDNALGFAHVMTALASGAACMLMPACRTEHIAATIERHRVTHFFGSDTMMDAVLNVGDYPLASWRRGAFRERGGLGRRVATQAWKSRGVKLTALYGMSECLAMPVMCSREDEALQCGVPSGALDSADIEFRIVDRVSGAALPDGQQGELQLRGYNVMAGYLHDPKATSQVFSIGGWFSTGEFAYAEGGAFHFVAAAKDRLRSQDSLDCLEI</sequence>
<evidence type="ECO:0000256" key="2">
    <source>
        <dbReference type="ARBA" id="ARBA00022598"/>
    </source>
</evidence>
<evidence type="ECO:0000313" key="5">
    <source>
        <dbReference type="Proteomes" id="UP000826462"/>
    </source>
</evidence>
<evidence type="ECO:0000256" key="1">
    <source>
        <dbReference type="ARBA" id="ARBA00006432"/>
    </source>
</evidence>
<organism evidence="4 5">
    <name type="scientific">Paraburkholderia edwinii</name>
    <dbReference type="NCBI Taxonomy" id="2861782"/>
    <lineage>
        <taxon>Bacteria</taxon>
        <taxon>Pseudomonadati</taxon>
        <taxon>Pseudomonadota</taxon>
        <taxon>Betaproteobacteria</taxon>
        <taxon>Burkholderiales</taxon>
        <taxon>Burkholderiaceae</taxon>
        <taxon>Paraburkholderia</taxon>
    </lineage>
</organism>
<dbReference type="PANTHER" id="PTHR43201:SF5">
    <property type="entry name" value="MEDIUM-CHAIN ACYL-COA LIGASE ACSF2, MITOCHONDRIAL"/>
    <property type="match status" value="1"/>
</dbReference>
<reference evidence="4 5" key="1">
    <citation type="submission" date="2021-07" db="EMBL/GenBank/DDBJ databases">
        <title>Paraburkholderia edwinii protects Aspergillus sp. from phenazines by acting as a toxin sponge.</title>
        <authorList>
            <person name="Dahlstrom K.M."/>
            <person name="Newman D.K."/>
        </authorList>
    </citation>
    <scope>NUCLEOTIDE SEQUENCE [LARGE SCALE GENOMIC DNA]</scope>
    <source>
        <strain evidence="4 5">Pe01</strain>
    </source>
</reference>
<dbReference type="Pfam" id="PF00501">
    <property type="entry name" value="AMP-binding"/>
    <property type="match status" value="1"/>
</dbReference>
<dbReference type="Proteomes" id="UP000826462">
    <property type="component" value="Chromosome 1"/>
</dbReference>
<dbReference type="InterPro" id="IPR042099">
    <property type="entry name" value="ANL_N_sf"/>
</dbReference>